<accession>A0A849SHX4</accession>
<dbReference type="Gene3D" id="3.40.50.300">
    <property type="entry name" value="P-loop containing nucleotide triphosphate hydrolases"/>
    <property type="match status" value="1"/>
</dbReference>
<evidence type="ECO:0000313" key="5">
    <source>
        <dbReference type="EMBL" id="NOT34051.1"/>
    </source>
</evidence>
<dbReference type="SUPFAM" id="SSF52540">
    <property type="entry name" value="P-loop containing nucleoside triphosphate hydrolases"/>
    <property type="match status" value="1"/>
</dbReference>
<keyword evidence="3" id="KW-0547">Nucleotide-binding</keyword>
<evidence type="ECO:0000256" key="2">
    <source>
        <dbReference type="ARBA" id="ARBA00022737"/>
    </source>
</evidence>
<dbReference type="PANTHER" id="PTHR43790:SF9">
    <property type="entry name" value="GALACTOFURANOSE TRANSPORTER ATP-BINDING PROTEIN YTFR"/>
    <property type="match status" value="1"/>
</dbReference>
<keyword evidence="1" id="KW-0813">Transport</keyword>
<name>A0A849SHX4_UNCEI</name>
<comment type="caution">
    <text evidence="5">The sequence shown here is derived from an EMBL/GenBank/DDBJ whole genome shotgun (WGS) entry which is preliminary data.</text>
</comment>
<dbReference type="Proteomes" id="UP000580839">
    <property type="component" value="Unassembled WGS sequence"/>
</dbReference>
<sequence>LSGDNQQKLVVARELSRQALAVIAAHPTRGVDLGAVAAIHARLLAARAAGRAVLLVSSELSEILALSDRIFVMHAGRLVHETTPGETDERTLGLFMCGRERSRD</sequence>
<proteinExistence type="predicted"/>
<dbReference type="InterPro" id="IPR027417">
    <property type="entry name" value="P-loop_NTPase"/>
</dbReference>
<dbReference type="GO" id="GO:0005524">
    <property type="term" value="F:ATP binding"/>
    <property type="evidence" value="ECO:0007669"/>
    <property type="project" value="UniProtKB-KW"/>
</dbReference>
<evidence type="ECO:0000313" key="6">
    <source>
        <dbReference type="Proteomes" id="UP000580839"/>
    </source>
</evidence>
<feature type="non-terminal residue" evidence="5">
    <location>
        <position position="1"/>
    </location>
</feature>
<keyword evidence="2" id="KW-0677">Repeat</keyword>
<gene>
    <name evidence="5" type="ORF">HOP12_07765</name>
</gene>
<evidence type="ECO:0000256" key="3">
    <source>
        <dbReference type="ARBA" id="ARBA00022741"/>
    </source>
</evidence>
<dbReference type="AlphaFoldDB" id="A0A849SHX4"/>
<keyword evidence="4 5" id="KW-0067">ATP-binding</keyword>
<protein>
    <submittedName>
        <fullName evidence="5">Heme ABC transporter ATP-binding protein</fullName>
    </submittedName>
</protein>
<evidence type="ECO:0000256" key="4">
    <source>
        <dbReference type="ARBA" id="ARBA00022840"/>
    </source>
</evidence>
<organism evidence="5 6">
    <name type="scientific">Eiseniibacteriota bacterium</name>
    <dbReference type="NCBI Taxonomy" id="2212470"/>
    <lineage>
        <taxon>Bacteria</taxon>
        <taxon>Candidatus Eiseniibacteriota</taxon>
    </lineage>
</organism>
<dbReference type="EMBL" id="JABFRW010000089">
    <property type="protein sequence ID" value="NOT34051.1"/>
    <property type="molecule type" value="Genomic_DNA"/>
</dbReference>
<dbReference type="PANTHER" id="PTHR43790">
    <property type="entry name" value="CARBOHYDRATE TRANSPORT ATP-BINDING PROTEIN MG119-RELATED"/>
    <property type="match status" value="1"/>
</dbReference>
<dbReference type="InterPro" id="IPR050107">
    <property type="entry name" value="ABC_carbohydrate_import_ATPase"/>
</dbReference>
<evidence type="ECO:0000256" key="1">
    <source>
        <dbReference type="ARBA" id="ARBA00022448"/>
    </source>
</evidence>
<reference evidence="5 6" key="1">
    <citation type="submission" date="2020-04" db="EMBL/GenBank/DDBJ databases">
        <title>Metagenomic profiling of ammonia- and methane-oxidizing microorganisms in a Dutch drinking water treatment plant.</title>
        <authorList>
            <person name="Poghosyan L."/>
            <person name="Leucker S."/>
        </authorList>
    </citation>
    <scope>NUCLEOTIDE SEQUENCE [LARGE SCALE GENOMIC DNA]</scope>
    <source>
        <strain evidence="5">S-RSF-IL-03</strain>
    </source>
</reference>